<dbReference type="PROSITE" id="PS50883">
    <property type="entry name" value="EAL"/>
    <property type="match status" value="1"/>
</dbReference>
<dbReference type="Proteomes" id="UP000198688">
    <property type="component" value="Chromosome I"/>
</dbReference>
<dbReference type="InterPro" id="IPR001633">
    <property type="entry name" value="EAL_dom"/>
</dbReference>
<feature type="domain" description="EAL" evidence="1">
    <location>
        <begin position="1"/>
        <end position="114"/>
    </location>
</feature>
<dbReference type="RefSeq" id="WP_231954095.1">
    <property type="nucleotide sequence ID" value="NZ_BOMJ01000016.1"/>
</dbReference>
<accession>A0A1H1RUS6</accession>
<dbReference type="STRING" id="113562.SAMN04489716_0692"/>
<organism evidence="2 3">
    <name type="scientific">Actinoplanes derwentensis</name>
    <dbReference type="NCBI Taxonomy" id="113562"/>
    <lineage>
        <taxon>Bacteria</taxon>
        <taxon>Bacillati</taxon>
        <taxon>Actinomycetota</taxon>
        <taxon>Actinomycetes</taxon>
        <taxon>Micromonosporales</taxon>
        <taxon>Micromonosporaceae</taxon>
        <taxon>Actinoplanes</taxon>
    </lineage>
</organism>
<name>A0A1H1RUS6_9ACTN</name>
<dbReference type="EMBL" id="LT629758">
    <property type="protein sequence ID" value="SDS39472.1"/>
    <property type="molecule type" value="Genomic_DNA"/>
</dbReference>
<dbReference type="Gene3D" id="3.20.20.450">
    <property type="entry name" value="EAL domain"/>
    <property type="match status" value="1"/>
</dbReference>
<dbReference type="SMART" id="SM00052">
    <property type="entry name" value="EAL"/>
    <property type="match status" value="1"/>
</dbReference>
<dbReference type="AlphaFoldDB" id="A0A1H1RUS6"/>
<dbReference type="InterPro" id="IPR035919">
    <property type="entry name" value="EAL_sf"/>
</dbReference>
<sequence length="114" mass="12310">MLASTGLPPSALWLEITEPGVMEDLETALETLNELHRIGVVMAVDDFGTGYSSLSYLNRLPVGIVELDRSFVSDVGQHGTNESIVRAVLAMAGALGLRVVAEGAETELQRDWLR</sequence>
<gene>
    <name evidence="2" type="ORF">SAMN04489716_0692</name>
</gene>
<dbReference type="Pfam" id="PF00563">
    <property type="entry name" value="EAL"/>
    <property type="match status" value="1"/>
</dbReference>
<reference evidence="2 3" key="1">
    <citation type="submission" date="2016-10" db="EMBL/GenBank/DDBJ databases">
        <authorList>
            <person name="de Groot N.N."/>
        </authorList>
    </citation>
    <scope>NUCLEOTIDE SEQUENCE [LARGE SCALE GENOMIC DNA]</scope>
    <source>
        <strain evidence="2 3">DSM 43941</strain>
    </source>
</reference>
<evidence type="ECO:0000259" key="1">
    <source>
        <dbReference type="PROSITE" id="PS50883"/>
    </source>
</evidence>
<evidence type="ECO:0000313" key="2">
    <source>
        <dbReference type="EMBL" id="SDS39472.1"/>
    </source>
</evidence>
<protein>
    <submittedName>
        <fullName evidence="2">EAL domain-containing protein</fullName>
    </submittedName>
</protein>
<proteinExistence type="predicted"/>
<dbReference type="PANTHER" id="PTHR44757">
    <property type="entry name" value="DIGUANYLATE CYCLASE DGCP"/>
    <property type="match status" value="1"/>
</dbReference>
<dbReference type="InterPro" id="IPR052155">
    <property type="entry name" value="Biofilm_reg_signaling"/>
</dbReference>
<keyword evidence="3" id="KW-1185">Reference proteome</keyword>
<dbReference type="PANTHER" id="PTHR44757:SF2">
    <property type="entry name" value="BIOFILM ARCHITECTURE MAINTENANCE PROTEIN MBAA"/>
    <property type="match status" value="1"/>
</dbReference>
<evidence type="ECO:0000313" key="3">
    <source>
        <dbReference type="Proteomes" id="UP000198688"/>
    </source>
</evidence>
<dbReference type="CDD" id="cd01948">
    <property type="entry name" value="EAL"/>
    <property type="match status" value="1"/>
</dbReference>
<dbReference type="SUPFAM" id="SSF141868">
    <property type="entry name" value="EAL domain-like"/>
    <property type="match status" value="1"/>
</dbReference>